<evidence type="ECO:0000313" key="5">
    <source>
        <dbReference type="EMBL" id="KAB0397177.1"/>
    </source>
</evidence>
<feature type="region of interest" description="Disordered" evidence="4">
    <location>
        <begin position="70"/>
        <end position="98"/>
    </location>
</feature>
<name>A0A643CAE1_BALPH</name>
<dbReference type="PANTHER" id="PTHR31183">
    <property type="entry name" value="TRICHOPLEIN KERATIN FILAMENT-BINDING PROTEIN FAMILY MEMBER"/>
    <property type="match status" value="1"/>
</dbReference>
<reference evidence="5 6" key="1">
    <citation type="journal article" date="2019" name="PLoS ONE">
        <title>Genomic analyses reveal an absence of contemporary introgressive admixture between fin whales and blue whales, despite known hybrids.</title>
        <authorList>
            <person name="Westbury M.V."/>
            <person name="Petersen B."/>
            <person name="Lorenzen E.D."/>
        </authorList>
    </citation>
    <scope>NUCLEOTIDE SEQUENCE [LARGE SCALE GENOMIC DNA]</scope>
    <source>
        <strain evidence="5">FinWhale-01</strain>
    </source>
</reference>
<evidence type="ECO:0000256" key="2">
    <source>
        <dbReference type="ARBA" id="ARBA00023069"/>
    </source>
</evidence>
<accession>A0A643CAE1</accession>
<dbReference type="Proteomes" id="UP000437017">
    <property type="component" value="Unassembled WGS sequence"/>
</dbReference>
<keyword evidence="2" id="KW-0969">Cilium</keyword>
<sequence length="98" mass="11597">MGRKRKLSQGYVAEQREEEAAWEKELDRIIEEKKEKKLAEKDSLLPLDRKERKQRGNEVMCTRKVQAQESLQIKGKEQEEGAMEQDHTNEGLEELNRE</sequence>
<organism evidence="5 6">
    <name type="scientific">Balaenoptera physalus</name>
    <name type="common">Fin whale</name>
    <name type="synonym">Balaena physalus</name>
    <dbReference type="NCBI Taxonomy" id="9770"/>
    <lineage>
        <taxon>Eukaryota</taxon>
        <taxon>Metazoa</taxon>
        <taxon>Chordata</taxon>
        <taxon>Craniata</taxon>
        <taxon>Vertebrata</taxon>
        <taxon>Euteleostomi</taxon>
        <taxon>Mammalia</taxon>
        <taxon>Eutheria</taxon>
        <taxon>Laurasiatheria</taxon>
        <taxon>Artiodactyla</taxon>
        <taxon>Whippomorpha</taxon>
        <taxon>Cetacea</taxon>
        <taxon>Mysticeti</taxon>
        <taxon>Balaenopteridae</taxon>
        <taxon>Balaenoptera</taxon>
    </lineage>
</organism>
<comment type="subcellular location">
    <subcellularLocation>
        <location evidence="1">Cell projection</location>
        <location evidence="1">Cilium</location>
    </subcellularLocation>
</comment>
<keyword evidence="3" id="KW-0966">Cell projection</keyword>
<comment type="caution">
    <text evidence="5">The sequence shown here is derived from an EMBL/GenBank/DDBJ whole genome shotgun (WGS) entry which is preliminary data.</text>
</comment>
<dbReference type="EMBL" id="SGJD01002028">
    <property type="protein sequence ID" value="KAB0397177.1"/>
    <property type="molecule type" value="Genomic_DNA"/>
</dbReference>
<evidence type="ECO:0000313" key="6">
    <source>
        <dbReference type="Proteomes" id="UP000437017"/>
    </source>
</evidence>
<keyword evidence="6" id="KW-1185">Reference proteome</keyword>
<feature type="compositionally biased region" description="Basic and acidic residues" evidence="4">
    <location>
        <begin position="74"/>
        <end position="98"/>
    </location>
</feature>
<dbReference type="PANTHER" id="PTHR31183:SF1">
    <property type="entry name" value="CILIA- AND FLAGELLA-ASSOCIATED PROTEIN 53"/>
    <property type="match status" value="1"/>
</dbReference>
<dbReference type="GO" id="GO:0005929">
    <property type="term" value="C:cilium"/>
    <property type="evidence" value="ECO:0007669"/>
    <property type="project" value="UniProtKB-SubCell"/>
</dbReference>
<dbReference type="AlphaFoldDB" id="A0A643CAE1"/>
<gene>
    <name evidence="5" type="ORF">E2I00_001818</name>
</gene>
<dbReference type="OrthoDB" id="75950at2759"/>
<evidence type="ECO:0000256" key="3">
    <source>
        <dbReference type="ARBA" id="ARBA00023273"/>
    </source>
</evidence>
<evidence type="ECO:0000256" key="1">
    <source>
        <dbReference type="ARBA" id="ARBA00004138"/>
    </source>
</evidence>
<dbReference type="InterPro" id="IPR043596">
    <property type="entry name" value="CFAP53/TCHP"/>
</dbReference>
<evidence type="ECO:0000256" key="4">
    <source>
        <dbReference type="SAM" id="MobiDB-lite"/>
    </source>
</evidence>
<proteinExistence type="predicted"/>
<protein>
    <submittedName>
        <fullName evidence="5">Uncharacterized protein</fullName>
    </submittedName>
</protein>